<keyword evidence="8" id="KW-1185">Reference proteome</keyword>
<evidence type="ECO:0000259" key="5">
    <source>
        <dbReference type="Pfam" id="PF07992"/>
    </source>
</evidence>
<dbReference type="OrthoDB" id="4475657at2"/>
<evidence type="ECO:0000313" key="7">
    <source>
        <dbReference type="EMBL" id="TCK26338.1"/>
    </source>
</evidence>
<dbReference type="PANTHER" id="PTHR43557:SF2">
    <property type="entry name" value="RIESKE DOMAIN-CONTAINING PROTEIN-RELATED"/>
    <property type="match status" value="1"/>
</dbReference>
<keyword evidence="7" id="KW-0223">Dioxygenase</keyword>
<organism evidence="7 8">
    <name type="scientific">Pseudonocardia endophytica</name>
    <dbReference type="NCBI Taxonomy" id="401976"/>
    <lineage>
        <taxon>Bacteria</taxon>
        <taxon>Bacillati</taxon>
        <taxon>Actinomycetota</taxon>
        <taxon>Actinomycetes</taxon>
        <taxon>Pseudonocardiales</taxon>
        <taxon>Pseudonocardiaceae</taxon>
        <taxon>Pseudonocardia</taxon>
    </lineage>
</organism>
<evidence type="ECO:0000256" key="3">
    <source>
        <dbReference type="ARBA" id="ARBA00022827"/>
    </source>
</evidence>
<dbReference type="EMBL" id="SMFZ01000001">
    <property type="protein sequence ID" value="TCK26338.1"/>
    <property type="molecule type" value="Genomic_DNA"/>
</dbReference>
<dbReference type="InterPro" id="IPR036188">
    <property type="entry name" value="FAD/NAD-bd_sf"/>
</dbReference>
<dbReference type="GO" id="GO:0005737">
    <property type="term" value="C:cytoplasm"/>
    <property type="evidence" value="ECO:0007669"/>
    <property type="project" value="TreeGrafter"/>
</dbReference>
<dbReference type="PRINTS" id="PR00368">
    <property type="entry name" value="FADPNR"/>
</dbReference>
<keyword evidence="3" id="KW-0274">FAD</keyword>
<dbReference type="SUPFAM" id="SSF51905">
    <property type="entry name" value="FAD/NAD(P)-binding domain"/>
    <property type="match status" value="1"/>
</dbReference>
<dbReference type="PRINTS" id="PR00411">
    <property type="entry name" value="PNDRDTASEI"/>
</dbReference>
<keyword evidence="4" id="KW-0560">Oxidoreductase</keyword>
<dbReference type="PANTHER" id="PTHR43557">
    <property type="entry name" value="APOPTOSIS-INDUCING FACTOR 1"/>
    <property type="match status" value="1"/>
</dbReference>
<accession>A0A4R1HVM4</accession>
<evidence type="ECO:0000256" key="1">
    <source>
        <dbReference type="ARBA" id="ARBA00001974"/>
    </source>
</evidence>
<feature type="domain" description="Reductase C-terminal" evidence="6">
    <location>
        <begin position="328"/>
        <end position="411"/>
    </location>
</feature>
<dbReference type="SUPFAM" id="SSF55424">
    <property type="entry name" value="FAD/NAD-linked reductases, dimerisation (C-terminal) domain"/>
    <property type="match status" value="1"/>
</dbReference>
<name>A0A4R1HVM4_PSEEN</name>
<dbReference type="GO" id="GO:0016651">
    <property type="term" value="F:oxidoreductase activity, acting on NAD(P)H"/>
    <property type="evidence" value="ECO:0007669"/>
    <property type="project" value="TreeGrafter"/>
</dbReference>
<proteinExistence type="predicted"/>
<sequence length="413" mass="43401">MPGPASRSSDRVVVVGAGHGASSLVGMLRQAGHAGELIVVGEEPEYPYQRPPLSKRFTDGELAQWIRPAAFYRDQAVALRLGERVVGIDRAGHTVTLRSGERLGYDVLVLATGSVPRRLTVPGSDLGGIATLGSLADARELRKWVAEHRRLLVVGGGFIGLEAASVATAAGAGTVVLEQQQRVLARVAGPELAAVVADRHARHGTTIRTGAHVAGFEGIHGQVRRAVLDDGTQVDCDAVLVGIGARPRDELGLAAGLRAGPAGRGVLVDGAARTSDPDVFAIGDVTYRPVCGLDGPHRLESIPGATEQAKQAAAAILGDPAPAPETPWFWSDQFDLKLKIAGVRRDGTTVAVRGDPAAGRFAVFHLDGDVVTTVETVNSGAEFMAGRTWIAGRTRVDREQLTDTSVPLREARR</sequence>
<dbReference type="InterPro" id="IPR023753">
    <property type="entry name" value="FAD/NAD-binding_dom"/>
</dbReference>
<evidence type="ECO:0000256" key="4">
    <source>
        <dbReference type="ARBA" id="ARBA00023002"/>
    </source>
</evidence>
<gene>
    <name evidence="7" type="ORF">EV378_2169</name>
</gene>
<dbReference type="Gene3D" id="3.50.50.60">
    <property type="entry name" value="FAD/NAD(P)-binding domain"/>
    <property type="match status" value="2"/>
</dbReference>
<evidence type="ECO:0000259" key="6">
    <source>
        <dbReference type="Pfam" id="PF14759"/>
    </source>
</evidence>
<evidence type="ECO:0000313" key="8">
    <source>
        <dbReference type="Proteomes" id="UP000295560"/>
    </source>
</evidence>
<keyword evidence="2" id="KW-0285">Flavoprotein</keyword>
<dbReference type="Pfam" id="PF14759">
    <property type="entry name" value="Reductase_C"/>
    <property type="match status" value="1"/>
</dbReference>
<dbReference type="InterPro" id="IPR016156">
    <property type="entry name" value="FAD/NAD-linked_Rdtase_dimer_sf"/>
</dbReference>
<comment type="cofactor">
    <cofactor evidence="1">
        <name>FAD</name>
        <dbReference type="ChEBI" id="CHEBI:57692"/>
    </cofactor>
</comment>
<dbReference type="InterPro" id="IPR050446">
    <property type="entry name" value="FAD-oxidoreductase/Apoptosis"/>
</dbReference>
<dbReference type="InterPro" id="IPR028202">
    <property type="entry name" value="Reductase_C"/>
</dbReference>
<dbReference type="Pfam" id="PF07992">
    <property type="entry name" value="Pyr_redox_2"/>
    <property type="match status" value="1"/>
</dbReference>
<dbReference type="Gene3D" id="3.30.390.30">
    <property type="match status" value="1"/>
</dbReference>
<dbReference type="RefSeq" id="WP_132423443.1">
    <property type="nucleotide sequence ID" value="NZ_SMFZ01000001.1"/>
</dbReference>
<evidence type="ECO:0000256" key="2">
    <source>
        <dbReference type="ARBA" id="ARBA00022630"/>
    </source>
</evidence>
<dbReference type="AlphaFoldDB" id="A0A4R1HVM4"/>
<dbReference type="Proteomes" id="UP000295560">
    <property type="component" value="Unassembled WGS sequence"/>
</dbReference>
<dbReference type="GO" id="GO:0051213">
    <property type="term" value="F:dioxygenase activity"/>
    <property type="evidence" value="ECO:0007669"/>
    <property type="project" value="UniProtKB-KW"/>
</dbReference>
<protein>
    <submittedName>
        <fullName evidence="7">3-phenylpropionate/trans-cinnamate dioxygenase ferredoxin reductase subunit</fullName>
    </submittedName>
</protein>
<comment type="caution">
    <text evidence="7">The sequence shown here is derived from an EMBL/GenBank/DDBJ whole genome shotgun (WGS) entry which is preliminary data.</text>
</comment>
<reference evidence="7 8" key="1">
    <citation type="submission" date="2019-03" db="EMBL/GenBank/DDBJ databases">
        <title>Sequencing the genomes of 1000 actinobacteria strains.</title>
        <authorList>
            <person name="Klenk H.-P."/>
        </authorList>
    </citation>
    <scope>NUCLEOTIDE SEQUENCE [LARGE SCALE GENOMIC DNA]</scope>
    <source>
        <strain evidence="7 8">DSM 44969</strain>
    </source>
</reference>
<feature type="domain" description="FAD/NAD(P)-binding" evidence="5">
    <location>
        <begin position="11"/>
        <end position="309"/>
    </location>
</feature>